<feature type="transmembrane region" description="Helical" evidence="7">
    <location>
        <begin position="12"/>
        <end position="36"/>
    </location>
</feature>
<evidence type="ECO:0000256" key="7">
    <source>
        <dbReference type="SAM" id="Phobius"/>
    </source>
</evidence>
<feature type="transmembrane region" description="Helical" evidence="7">
    <location>
        <begin position="117"/>
        <end position="138"/>
    </location>
</feature>
<evidence type="ECO:0000256" key="4">
    <source>
        <dbReference type="ARBA" id="ARBA00022989"/>
    </source>
</evidence>
<keyword evidence="3 7" id="KW-0812">Transmembrane</keyword>
<comment type="similarity">
    <text evidence="6">Belongs to the exbB/tolQ family.</text>
</comment>
<organism evidence="9 10">
    <name type="scientific">Litoreibacter albidus</name>
    <dbReference type="NCBI Taxonomy" id="670155"/>
    <lineage>
        <taxon>Bacteria</taxon>
        <taxon>Pseudomonadati</taxon>
        <taxon>Pseudomonadota</taxon>
        <taxon>Alphaproteobacteria</taxon>
        <taxon>Rhodobacterales</taxon>
        <taxon>Roseobacteraceae</taxon>
        <taxon>Litoreibacter</taxon>
    </lineage>
</organism>
<evidence type="ECO:0000256" key="2">
    <source>
        <dbReference type="ARBA" id="ARBA00022475"/>
    </source>
</evidence>
<name>A0A1H3DAC7_9RHOB</name>
<keyword evidence="5 7" id="KW-0472">Membrane</keyword>
<evidence type="ECO:0000256" key="3">
    <source>
        <dbReference type="ARBA" id="ARBA00022692"/>
    </source>
</evidence>
<keyword evidence="10" id="KW-1185">Reference proteome</keyword>
<sequence>MNAPDFSSLNPVTIAVFTALAVLSMVATTVTLYKIAQFMSLGVGRRKRAEDVVSDWLSGKSDTALRAASTRKTTLLRVLQATFSGLQARPGDQAYAEELGRQTALIELAAMSRRMRILEAVVQAAPMLGLLGTVIGMIDAFSNLAQAEGAVDPALLAGGIWTALTTTAVGLVIALVFYFVAIWLEGRIDGERHSMETLMSAAIYGRVTGTSGRS</sequence>
<comment type="subcellular location">
    <subcellularLocation>
        <location evidence="1">Cell membrane</location>
        <topology evidence="1">Multi-pass membrane protein</topology>
    </subcellularLocation>
    <subcellularLocation>
        <location evidence="6">Membrane</location>
        <topology evidence="6">Multi-pass membrane protein</topology>
    </subcellularLocation>
</comment>
<reference evidence="10" key="1">
    <citation type="submission" date="2016-10" db="EMBL/GenBank/DDBJ databases">
        <authorList>
            <person name="Varghese N."/>
            <person name="Submissions S."/>
        </authorList>
    </citation>
    <scope>NUCLEOTIDE SEQUENCE [LARGE SCALE GENOMIC DNA]</scope>
    <source>
        <strain evidence="10">DSM 26922</strain>
    </source>
</reference>
<gene>
    <name evidence="9" type="ORF">SAMN04488001_0082</name>
</gene>
<dbReference type="Pfam" id="PF01618">
    <property type="entry name" value="MotA_ExbB"/>
    <property type="match status" value="1"/>
</dbReference>
<dbReference type="AlphaFoldDB" id="A0A1H3DAC7"/>
<evidence type="ECO:0000256" key="1">
    <source>
        <dbReference type="ARBA" id="ARBA00004651"/>
    </source>
</evidence>
<keyword evidence="4 7" id="KW-1133">Transmembrane helix</keyword>
<dbReference type="InterPro" id="IPR002898">
    <property type="entry name" value="MotA_ExbB_proton_chnl"/>
</dbReference>
<dbReference type="PANTHER" id="PTHR30625:SF11">
    <property type="entry name" value="MOTA_TOLQ_EXBB PROTON CHANNEL DOMAIN-CONTAINING PROTEIN"/>
    <property type="match status" value="1"/>
</dbReference>
<protein>
    <submittedName>
        <fullName evidence="9">Biopolymer transport protein ExbB</fullName>
    </submittedName>
</protein>
<accession>A0A1H3DAC7</accession>
<evidence type="ECO:0000313" key="10">
    <source>
        <dbReference type="Proteomes" id="UP000199441"/>
    </source>
</evidence>
<evidence type="ECO:0000259" key="8">
    <source>
        <dbReference type="Pfam" id="PF01618"/>
    </source>
</evidence>
<keyword evidence="2" id="KW-1003">Cell membrane</keyword>
<feature type="domain" description="MotA/TolQ/ExbB proton channel" evidence="8">
    <location>
        <begin position="89"/>
        <end position="196"/>
    </location>
</feature>
<dbReference type="PANTHER" id="PTHR30625">
    <property type="entry name" value="PROTEIN TOLQ"/>
    <property type="match status" value="1"/>
</dbReference>
<dbReference type="GO" id="GO:0005886">
    <property type="term" value="C:plasma membrane"/>
    <property type="evidence" value="ECO:0007669"/>
    <property type="project" value="UniProtKB-SubCell"/>
</dbReference>
<evidence type="ECO:0000313" key="9">
    <source>
        <dbReference type="EMBL" id="SDX63355.1"/>
    </source>
</evidence>
<dbReference type="EMBL" id="FNOI01000010">
    <property type="protein sequence ID" value="SDX63355.1"/>
    <property type="molecule type" value="Genomic_DNA"/>
</dbReference>
<keyword evidence="6" id="KW-0813">Transport</keyword>
<dbReference type="STRING" id="670155.SAMN04488001_0082"/>
<dbReference type="Proteomes" id="UP000199441">
    <property type="component" value="Unassembled WGS sequence"/>
</dbReference>
<evidence type="ECO:0000256" key="5">
    <source>
        <dbReference type="ARBA" id="ARBA00023136"/>
    </source>
</evidence>
<keyword evidence="6" id="KW-0653">Protein transport</keyword>
<dbReference type="InterPro" id="IPR050790">
    <property type="entry name" value="ExbB/TolQ_transport"/>
</dbReference>
<feature type="transmembrane region" description="Helical" evidence="7">
    <location>
        <begin position="158"/>
        <end position="184"/>
    </location>
</feature>
<dbReference type="GO" id="GO:0017038">
    <property type="term" value="P:protein import"/>
    <property type="evidence" value="ECO:0007669"/>
    <property type="project" value="TreeGrafter"/>
</dbReference>
<dbReference type="RefSeq" id="WP_089948898.1">
    <property type="nucleotide sequence ID" value="NZ_FNOI01000010.1"/>
</dbReference>
<evidence type="ECO:0000256" key="6">
    <source>
        <dbReference type="RuleBase" id="RU004057"/>
    </source>
</evidence>
<proteinExistence type="inferred from homology"/>
<dbReference type="OrthoDB" id="4045at2"/>